<organism evidence="4 5">
    <name type="scientific">Cyphellophora attinorum</name>
    <dbReference type="NCBI Taxonomy" id="1664694"/>
    <lineage>
        <taxon>Eukaryota</taxon>
        <taxon>Fungi</taxon>
        <taxon>Dikarya</taxon>
        <taxon>Ascomycota</taxon>
        <taxon>Pezizomycotina</taxon>
        <taxon>Eurotiomycetes</taxon>
        <taxon>Chaetothyriomycetidae</taxon>
        <taxon>Chaetothyriales</taxon>
        <taxon>Cyphellophoraceae</taxon>
        <taxon>Cyphellophora</taxon>
    </lineage>
</organism>
<dbReference type="RefSeq" id="XP_018004356.1">
    <property type="nucleotide sequence ID" value="XM_018148687.1"/>
</dbReference>
<dbReference type="InterPro" id="IPR018827">
    <property type="entry name" value="YTP1_C"/>
</dbReference>
<accession>A0A0N1H9L4</accession>
<proteinExistence type="predicted"/>
<evidence type="ECO:0000313" key="5">
    <source>
        <dbReference type="Proteomes" id="UP000038010"/>
    </source>
</evidence>
<dbReference type="OrthoDB" id="4005299at2759"/>
<evidence type="ECO:0000259" key="3">
    <source>
        <dbReference type="Pfam" id="PF10355"/>
    </source>
</evidence>
<protein>
    <submittedName>
        <fullName evidence="4">Putative membrane protein</fullName>
    </submittedName>
</protein>
<evidence type="ECO:0000256" key="1">
    <source>
        <dbReference type="SAM" id="MobiDB-lite"/>
    </source>
</evidence>
<dbReference type="STRING" id="1664694.A0A0N1H9L4"/>
<dbReference type="VEuPathDB" id="FungiDB:AB675_8255"/>
<feature type="region of interest" description="Disordered" evidence="1">
    <location>
        <begin position="157"/>
        <end position="218"/>
    </location>
</feature>
<dbReference type="GeneID" id="28740567"/>
<evidence type="ECO:0000259" key="2">
    <source>
        <dbReference type="Pfam" id="PF10348"/>
    </source>
</evidence>
<feature type="domain" description="Protein YTP1-like C-terminal" evidence="3">
    <location>
        <begin position="231"/>
        <end position="510"/>
    </location>
</feature>
<dbReference type="Pfam" id="PF10355">
    <property type="entry name" value="Ytp1"/>
    <property type="match status" value="1"/>
</dbReference>
<dbReference type="PANTHER" id="PTHR31685:SF3">
    <property type="entry name" value="INTEGRAL MEMBRANE PROTEIN (AFU_ORTHOLOGUE AFUA_6G12730)"/>
    <property type="match status" value="1"/>
</dbReference>
<reference evidence="4 5" key="1">
    <citation type="submission" date="2015-06" db="EMBL/GenBank/DDBJ databases">
        <title>Draft genome of the ant-associated black yeast Phialophora attae CBS 131958.</title>
        <authorList>
            <person name="Moreno L.F."/>
            <person name="Stielow B.J."/>
            <person name="de Hoog S."/>
            <person name="Vicente V.A."/>
            <person name="Weiss V.A."/>
            <person name="de Vries M."/>
            <person name="Cruz L.M."/>
            <person name="Souza E.M."/>
        </authorList>
    </citation>
    <scope>NUCLEOTIDE SEQUENCE [LARGE SCALE GENOMIC DNA]</scope>
    <source>
        <strain evidence="4 5">CBS 131958</strain>
    </source>
</reference>
<feature type="domain" description="DUF2427" evidence="2">
    <location>
        <begin position="22"/>
        <end position="119"/>
    </location>
</feature>
<dbReference type="Pfam" id="PF10348">
    <property type="entry name" value="DUF2427"/>
    <property type="match status" value="1"/>
</dbReference>
<name>A0A0N1H9L4_9EURO</name>
<comment type="caution">
    <text evidence="4">The sequence shown here is derived from an EMBL/GenBank/DDBJ whole genome shotgun (WGS) entry which is preliminary data.</text>
</comment>
<evidence type="ECO:0000313" key="4">
    <source>
        <dbReference type="EMBL" id="KPI44393.1"/>
    </source>
</evidence>
<dbReference type="InterPro" id="IPR018825">
    <property type="entry name" value="DUF2427"/>
</dbReference>
<dbReference type="EMBL" id="LFJN01000003">
    <property type="protein sequence ID" value="KPI44393.1"/>
    <property type="molecule type" value="Genomic_DNA"/>
</dbReference>
<gene>
    <name evidence="4" type="ORF">AB675_8255</name>
</gene>
<feature type="compositionally biased region" description="Acidic residues" evidence="1">
    <location>
        <begin position="195"/>
        <end position="204"/>
    </location>
</feature>
<dbReference type="Proteomes" id="UP000038010">
    <property type="component" value="Unassembled WGS sequence"/>
</dbReference>
<dbReference type="AlphaFoldDB" id="A0A0N1H9L4"/>
<keyword evidence="5" id="KW-1185">Reference proteome</keyword>
<feature type="compositionally biased region" description="Polar residues" evidence="1">
    <location>
        <begin position="163"/>
        <end position="187"/>
    </location>
</feature>
<dbReference type="PANTHER" id="PTHR31685">
    <property type="entry name" value="INTEGRAL MEMBRANE PROTEIN (AFU_ORTHOLOGUE AFUA_6G12730)-RELATED"/>
    <property type="match status" value="1"/>
</dbReference>
<sequence>MGDMDVGDGPKLEHGPPSTGEVTYYAGLSSHVALMMAHIGLMVLAWFFVLPLGVMFSIARSRYTLPVQLLFLVVNGVGVTLATIYNVSTPDLYVNNAHHKIGWIATWVMTAQAVMSLLFLYSGRTSKIEPMSSETAAFLPMSAANMAQHNHNSPYHDYRWSADSGSPTSRSSATLNSPRDISPSNMYRLSKELERDEDVDDEEGLSMPMPTAMPETSPSHSRFRVKVVDTFLSAKHGTDVFNGLAHFIKGGIFFWYGLLTLGRWMGCFASWGWAWQVKPSQSQVGKWNARMPSAEFTESFVIWLYGASNVFLEHLGAWGGQWDPQDFEHVSISIMFFGGGLLGMLVESTTIRSWLNTAVDMMPAGRSVDSDDKQQLYREPKTYGFSYNPVPALVIMLLGIMMSSHSQDSMVSTKVHGQWGTLLSGFAIARTLTYLFLYISPPTSIYPSRPPTELLSAFCLISGGLIFMASCRDIIRSMESRGIMAMFVFTVVMGFTSFLMAWTVVVIAFKGWAVRREAKCSPKH</sequence>